<feature type="transmembrane region" description="Helical" evidence="1">
    <location>
        <begin position="974"/>
        <end position="994"/>
    </location>
</feature>
<dbReference type="Gene3D" id="3.30.70.1430">
    <property type="entry name" value="Multidrug efflux transporter AcrB pore domain"/>
    <property type="match status" value="2"/>
</dbReference>
<dbReference type="AlphaFoldDB" id="A0A369A244"/>
<dbReference type="PANTHER" id="PTHR32063:SF0">
    <property type="entry name" value="SWARMING MOTILITY PROTEIN SWRC"/>
    <property type="match status" value="1"/>
</dbReference>
<dbReference type="PRINTS" id="PR00702">
    <property type="entry name" value="ACRIFLAVINRP"/>
</dbReference>
<feature type="transmembrane region" description="Helical" evidence="1">
    <location>
        <begin position="398"/>
        <end position="422"/>
    </location>
</feature>
<keyword evidence="1" id="KW-0472">Membrane</keyword>
<feature type="transmembrane region" description="Helical" evidence="1">
    <location>
        <begin position="1000"/>
        <end position="1024"/>
    </location>
</feature>
<evidence type="ECO:0000313" key="2">
    <source>
        <dbReference type="EMBL" id="RCX03255.1"/>
    </source>
</evidence>
<keyword evidence="1" id="KW-1133">Transmembrane helix</keyword>
<dbReference type="InterPro" id="IPR027463">
    <property type="entry name" value="AcrB_DN_DC_subdom"/>
</dbReference>
<name>A0A369A244_9FLAO</name>
<accession>A0A369A244</accession>
<dbReference type="EMBL" id="QPJS01000003">
    <property type="protein sequence ID" value="RCX03255.1"/>
    <property type="molecule type" value="Genomic_DNA"/>
</dbReference>
<feature type="transmembrane region" description="Helical" evidence="1">
    <location>
        <begin position="371"/>
        <end position="392"/>
    </location>
</feature>
<feature type="transmembrane region" description="Helical" evidence="1">
    <location>
        <begin position="442"/>
        <end position="467"/>
    </location>
</feature>
<gene>
    <name evidence="2" type="ORF">DES35_103137</name>
</gene>
<feature type="transmembrane region" description="Helical" evidence="1">
    <location>
        <begin position="586"/>
        <end position="606"/>
    </location>
</feature>
<protein>
    <submittedName>
        <fullName evidence="2">Multidrug efflux pump subunit AcrB</fullName>
    </submittedName>
</protein>
<dbReference type="GO" id="GO:0005886">
    <property type="term" value="C:plasma membrane"/>
    <property type="evidence" value="ECO:0007669"/>
    <property type="project" value="TreeGrafter"/>
</dbReference>
<dbReference type="RefSeq" id="WP_114366310.1">
    <property type="nucleotide sequence ID" value="NZ_BHZF01000003.1"/>
</dbReference>
<dbReference type="Gene3D" id="1.20.1640.10">
    <property type="entry name" value="Multidrug efflux transporter AcrB transmembrane domain"/>
    <property type="match status" value="2"/>
</dbReference>
<feature type="transmembrane region" description="Helical" evidence="1">
    <location>
        <begin position="1114"/>
        <end position="1136"/>
    </location>
</feature>
<dbReference type="Gene3D" id="3.30.70.1320">
    <property type="entry name" value="Multidrug efflux transporter AcrB pore domain like"/>
    <property type="match status" value="1"/>
</dbReference>
<dbReference type="InterPro" id="IPR001036">
    <property type="entry name" value="Acrflvin-R"/>
</dbReference>
<keyword evidence="1" id="KW-0812">Transmembrane</keyword>
<organism evidence="2 3">
    <name type="scientific">Schleiferia thermophila</name>
    <dbReference type="NCBI Taxonomy" id="884107"/>
    <lineage>
        <taxon>Bacteria</taxon>
        <taxon>Pseudomonadati</taxon>
        <taxon>Bacteroidota</taxon>
        <taxon>Flavobacteriia</taxon>
        <taxon>Flavobacteriales</taxon>
        <taxon>Schleiferiaceae</taxon>
        <taxon>Schleiferia</taxon>
    </lineage>
</organism>
<feature type="transmembrane region" description="Helical" evidence="1">
    <location>
        <begin position="513"/>
        <end position="534"/>
    </location>
</feature>
<feature type="transmembrane region" description="Helical" evidence="1">
    <location>
        <begin position="473"/>
        <end position="492"/>
    </location>
</feature>
<dbReference type="SUPFAM" id="SSF82693">
    <property type="entry name" value="Multidrug efflux transporter AcrB pore domain, PN1, PN2, PC1 and PC2 subdomains"/>
    <property type="match status" value="2"/>
</dbReference>
<dbReference type="SUPFAM" id="SSF82866">
    <property type="entry name" value="Multidrug efflux transporter AcrB transmembrane domain"/>
    <property type="match status" value="2"/>
</dbReference>
<dbReference type="Proteomes" id="UP000253517">
    <property type="component" value="Unassembled WGS sequence"/>
</dbReference>
<feature type="transmembrane region" description="Helical" evidence="1">
    <location>
        <begin position="947"/>
        <end position="967"/>
    </location>
</feature>
<evidence type="ECO:0000313" key="3">
    <source>
        <dbReference type="Proteomes" id="UP000253517"/>
    </source>
</evidence>
<feature type="transmembrane region" description="Helical" evidence="1">
    <location>
        <begin position="346"/>
        <end position="364"/>
    </location>
</feature>
<dbReference type="Gene3D" id="3.30.2090.10">
    <property type="entry name" value="Multidrug efflux transporter AcrB TolC docking domain, DN and DC subdomains"/>
    <property type="match status" value="2"/>
</dbReference>
<dbReference type="Pfam" id="PF00873">
    <property type="entry name" value="ACR_tran"/>
    <property type="match status" value="1"/>
</dbReference>
<keyword evidence="3" id="KW-1185">Reference proteome</keyword>
<sequence>METKGLIKKEFRISTLSVDNKTTVFVLSFILFIGGLIAYKGMPTETFPEIVSPEIYVGTAYPGYSPVDIEKLVTRPLEKEINGITGIEEINSTSVQGYSTIQVKFNFDVTPDEALRKVKDKVDQARSNKDFPKDLPAEPNVFELNFAELIPVLNINLSGEFSPDQLKQFAEYLEDKIEALPEISKVEIRGMDDKELRVSIDQSKLELLNLSFDDIANAIRSENVSVAAGDFLVDEYRRNIRVIGEFKDPYDIGNVIVKNENAEVVYLKDIADIYFGEVEKESYAREFGQPVVMLDVLKRSGENLIIVSDKINNIIREARQNYFPENLRISITNDQSDRTRNQVAELENSIIFGVLLVVAVLMFFMGLRNALFVGIAIPLSMLISFMVLSSLGVTLNTIVLFSLVLALGMLVDNGIVVVENIYRLLSEGKPLIRAAKEGVGEVAAAIIASTATTVAAFIPLAFWPGIFGEFMKYLPITLMIVLGSSLFVALVINPVLTSVYMKLKEDQPNMKRIWRITAILMLLGAVFITARIYWLGNLLIVAGLIGPFNHKVLMPLSAAFQNHLLPRLEEAYERLIKFALRGRNPIYFFIGTILLLIVSFALVIAFPPKVQFFPVNEPNRAEVYIELPIGTDVNTTNQFTLQIEQELMHIYDRFTITEKTETGTDTTYNFLISSIISQVGKGASDPNQGPSQAATPHKAKITVDFVETKKRRGVKTSEVLEDIREALRKYPGAQITVSKDRQGPPAGAPISIELSGDNYEQLYAEAEAIKVFIDNANIFGIEELKLDVDRAKPELPIIVDRTKARTLGVSTYQIGDALRTALFGREVSTFKDGNDDYPINIRYKDQYRYDLDRLMDTRITFRDQATGKIKQIPISAVAQPVKSVTFSSVKRHDLKRTITITSNVLEGVNATATVQKIKRLLQNYELPDGITLRFTGEQEKQSKELGFLSKALMVAVFLIFLILVAQFNSASTPLIIMITVVFSLIGVFLGLVIFRQDFVIILTMIGIISLAGVVVNNAIVLIDYANLIMARRKKALGINPNDRLHLTEVYNSIVEAGKKRLRPVLLTAITTILGLIPLATGMNIDFIRLFTHYNPDIYFGGDNVAFWGPMSWTVIYGLTFATFLTLIIVPVMLYLLNGLKYRLGLRIVKTKV</sequence>
<dbReference type="SUPFAM" id="SSF82714">
    <property type="entry name" value="Multidrug efflux transporter AcrB TolC docking domain, DN and DC subdomains"/>
    <property type="match status" value="2"/>
</dbReference>
<feature type="transmembrane region" description="Helical" evidence="1">
    <location>
        <begin position="21"/>
        <end position="39"/>
    </location>
</feature>
<dbReference type="Gene3D" id="3.30.70.1440">
    <property type="entry name" value="Multidrug efflux transporter AcrB pore domain"/>
    <property type="match status" value="1"/>
</dbReference>
<reference evidence="2 3" key="1">
    <citation type="submission" date="2018-07" db="EMBL/GenBank/DDBJ databases">
        <title>Genomic Encyclopedia of Type Strains, Phase IV (KMG-IV): sequencing the most valuable type-strain genomes for metagenomic binning, comparative biology and taxonomic classification.</title>
        <authorList>
            <person name="Goeker M."/>
        </authorList>
    </citation>
    <scope>NUCLEOTIDE SEQUENCE [LARGE SCALE GENOMIC DNA]</scope>
    <source>
        <strain evidence="2 3">DSM 21410</strain>
    </source>
</reference>
<feature type="transmembrane region" description="Helical" evidence="1">
    <location>
        <begin position="1064"/>
        <end position="1084"/>
    </location>
</feature>
<evidence type="ECO:0000256" key="1">
    <source>
        <dbReference type="SAM" id="Phobius"/>
    </source>
</evidence>
<proteinExistence type="predicted"/>
<dbReference type="GO" id="GO:0042910">
    <property type="term" value="F:xenobiotic transmembrane transporter activity"/>
    <property type="evidence" value="ECO:0007669"/>
    <property type="project" value="TreeGrafter"/>
</dbReference>
<comment type="caution">
    <text evidence="2">The sequence shown here is derived from an EMBL/GenBank/DDBJ whole genome shotgun (WGS) entry which is preliminary data.</text>
</comment>
<dbReference type="PANTHER" id="PTHR32063">
    <property type="match status" value="1"/>
</dbReference>